<name>U3AMB7_9VIBR</name>
<dbReference type="SUPFAM" id="SSF53383">
    <property type="entry name" value="PLP-dependent transferases"/>
    <property type="match status" value="1"/>
</dbReference>
<dbReference type="RefSeq" id="WP_021714785.1">
    <property type="nucleotide sequence ID" value="NZ_BATM01000050.1"/>
</dbReference>
<dbReference type="FunFam" id="3.40.640.10:FF:000045">
    <property type="entry name" value="Valine--pyruvate aminotransferase"/>
    <property type="match status" value="1"/>
</dbReference>
<accession>U3AMB7</accession>
<evidence type="ECO:0000256" key="4">
    <source>
        <dbReference type="ARBA" id="ARBA00022898"/>
    </source>
</evidence>
<dbReference type="AlphaFoldDB" id="U3AMB7"/>
<dbReference type="NCBIfam" id="NF006966">
    <property type="entry name" value="PRK09440.1-4"/>
    <property type="match status" value="1"/>
</dbReference>
<organism evidence="6 7">
    <name type="scientific">Vibrio ezurae NBRC 102218</name>
    <dbReference type="NCBI Taxonomy" id="1219080"/>
    <lineage>
        <taxon>Bacteria</taxon>
        <taxon>Pseudomonadati</taxon>
        <taxon>Pseudomonadota</taxon>
        <taxon>Gammaproteobacteria</taxon>
        <taxon>Vibrionales</taxon>
        <taxon>Vibrionaceae</taxon>
        <taxon>Vibrio</taxon>
    </lineage>
</organism>
<protein>
    <submittedName>
        <fullName evidence="6">Putative aminotransferase</fullName>
    </submittedName>
</protein>
<evidence type="ECO:0000313" key="6">
    <source>
        <dbReference type="EMBL" id="GAD81086.1"/>
    </source>
</evidence>
<dbReference type="Pfam" id="PF00155">
    <property type="entry name" value="Aminotran_1_2"/>
    <property type="match status" value="1"/>
</dbReference>
<dbReference type="PANTHER" id="PTHR42790">
    <property type="entry name" value="AMINOTRANSFERASE"/>
    <property type="match status" value="1"/>
</dbReference>
<dbReference type="PANTHER" id="PTHR42790:SF4">
    <property type="entry name" value="VALINE--PYRUVATE AMINOTRANSFERASE"/>
    <property type="match status" value="1"/>
</dbReference>
<keyword evidence="3 6" id="KW-0808">Transferase</keyword>
<evidence type="ECO:0000256" key="2">
    <source>
        <dbReference type="ARBA" id="ARBA00022576"/>
    </source>
</evidence>
<comment type="caution">
    <text evidence="6">The sequence shown here is derived from an EMBL/GenBank/DDBJ whole genome shotgun (WGS) entry which is preliminary data.</text>
</comment>
<dbReference type="STRING" id="1219080.VEZ01S_50_00120"/>
<evidence type="ECO:0000313" key="7">
    <source>
        <dbReference type="Proteomes" id="UP000016562"/>
    </source>
</evidence>
<dbReference type="EMBL" id="BATM01000050">
    <property type="protein sequence ID" value="GAD81086.1"/>
    <property type="molecule type" value="Genomic_DNA"/>
</dbReference>
<dbReference type="CDD" id="cd00609">
    <property type="entry name" value="AAT_like"/>
    <property type="match status" value="1"/>
</dbReference>
<gene>
    <name evidence="6" type="ORF">VEZ01S_50_00120</name>
</gene>
<comment type="cofactor">
    <cofactor evidence="1">
        <name>pyridoxal 5'-phosphate</name>
        <dbReference type="ChEBI" id="CHEBI:597326"/>
    </cofactor>
</comment>
<reference evidence="6 7" key="1">
    <citation type="submission" date="2013-09" db="EMBL/GenBank/DDBJ databases">
        <title>Whole genome shotgun sequence of Vibrio ezurae NBRC 102218.</title>
        <authorList>
            <person name="Yoshida I."/>
            <person name="Hosoyama A."/>
            <person name="Numata M."/>
            <person name="Hashimoto M."/>
            <person name="Hosoyama Y."/>
            <person name="Tsuchikane K."/>
            <person name="Noguchi M."/>
            <person name="Hirakata S."/>
            <person name="Ichikawa N."/>
            <person name="Ohji S."/>
            <person name="Yamazoe A."/>
            <person name="Fujita N."/>
        </authorList>
    </citation>
    <scope>NUCLEOTIDE SEQUENCE [LARGE SCALE GENOMIC DNA]</scope>
    <source>
        <strain evidence="6 7">NBRC 102218</strain>
    </source>
</reference>
<dbReference type="GO" id="GO:0005829">
    <property type="term" value="C:cytosol"/>
    <property type="evidence" value="ECO:0007669"/>
    <property type="project" value="TreeGrafter"/>
</dbReference>
<dbReference type="NCBIfam" id="NF006967">
    <property type="entry name" value="PRK09440.1-5"/>
    <property type="match status" value="1"/>
</dbReference>
<dbReference type="GO" id="GO:0009042">
    <property type="term" value="F:valine-pyruvate transaminase activity"/>
    <property type="evidence" value="ECO:0007669"/>
    <property type="project" value="TreeGrafter"/>
</dbReference>
<dbReference type="GO" id="GO:1901605">
    <property type="term" value="P:alpha-amino acid metabolic process"/>
    <property type="evidence" value="ECO:0007669"/>
    <property type="project" value="TreeGrafter"/>
</dbReference>
<keyword evidence="7" id="KW-1185">Reference proteome</keyword>
<dbReference type="InterPro" id="IPR015424">
    <property type="entry name" value="PyrdxlP-dep_Trfase"/>
</dbReference>
<evidence type="ECO:0000256" key="3">
    <source>
        <dbReference type="ARBA" id="ARBA00022679"/>
    </source>
</evidence>
<dbReference type="InterPro" id="IPR015421">
    <property type="entry name" value="PyrdxlP-dep_Trfase_major"/>
</dbReference>
<sequence length="419" mass="46701">MSSSNTYSTFGEKFNRNSGITQLMGDLNDGLRTPGALMLGGGNPAAIPEMLDYFSETTRKMLSSGELVAAMANYDGPQGKDTFVKGLAALLKETYGWDISEKNISLTNGSQSAFFYLFNLLAGKQPDGSHKKILLPLAPEYIGYCDSGIQDDIFVSYKPEIELLDNQQFKYHVDFSQIEIDDSVAAICASRPTNPTGNLLTDEEVYKLDKLAKKHNIPLILDNAYGTPFPNIVFEHATPFWNDNTILCMSLSKLGLPGVRCGIVIANEEITQALTNINGIIGLAPGSIGPTIAQHMIESNDLLRLSDDVIKPFYQQKSAQAISLLQSAIPDPRFRIHKPEGAIFLWLWFDELPITTMELYQRLKARGVLIVPGEYFFFGQQEKEWQHSKQCLRMNYVQNDEDMQNGIKIIAEEVIKAYS</sequence>
<dbReference type="InterPro" id="IPR004839">
    <property type="entry name" value="Aminotransferase_I/II_large"/>
</dbReference>
<keyword evidence="2 6" id="KW-0032">Aminotransferase</keyword>
<feature type="domain" description="Aminotransferase class I/classII large" evidence="5">
    <location>
        <begin position="72"/>
        <end position="409"/>
    </location>
</feature>
<dbReference type="InterPro" id="IPR050859">
    <property type="entry name" value="Class-I_PLP-dep_aminotransf"/>
</dbReference>
<dbReference type="NCBIfam" id="NF006964">
    <property type="entry name" value="PRK09440.1-2"/>
    <property type="match status" value="1"/>
</dbReference>
<dbReference type="Gene3D" id="3.40.640.10">
    <property type="entry name" value="Type I PLP-dependent aspartate aminotransferase-like (Major domain)"/>
    <property type="match status" value="1"/>
</dbReference>
<dbReference type="OrthoDB" id="5889947at2"/>
<proteinExistence type="predicted"/>
<dbReference type="GO" id="GO:0030170">
    <property type="term" value="F:pyridoxal phosphate binding"/>
    <property type="evidence" value="ECO:0007669"/>
    <property type="project" value="InterPro"/>
</dbReference>
<evidence type="ECO:0000259" key="5">
    <source>
        <dbReference type="Pfam" id="PF00155"/>
    </source>
</evidence>
<dbReference type="eggNOG" id="COG3977">
    <property type="taxonomic scope" value="Bacteria"/>
</dbReference>
<keyword evidence="4" id="KW-0663">Pyridoxal phosphate</keyword>
<dbReference type="Proteomes" id="UP000016562">
    <property type="component" value="Unassembled WGS sequence"/>
</dbReference>
<evidence type="ECO:0000256" key="1">
    <source>
        <dbReference type="ARBA" id="ARBA00001933"/>
    </source>
</evidence>